<dbReference type="SMART" id="SM00448">
    <property type="entry name" value="REC"/>
    <property type="match status" value="1"/>
</dbReference>
<dbReference type="PROSITE" id="PS51755">
    <property type="entry name" value="OMPR_PHOB"/>
    <property type="match status" value="1"/>
</dbReference>
<dbReference type="PROSITE" id="PS50110">
    <property type="entry name" value="RESPONSE_REGULATORY"/>
    <property type="match status" value="1"/>
</dbReference>
<dbReference type="InterPro" id="IPR001867">
    <property type="entry name" value="OmpR/PhoB-type_DNA-bd"/>
</dbReference>
<dbReference type="InterPro" id="IPR011006">
    <property type="entry name" value="CheY-like_superfamily"/>
</dbReference>
<dbReference type="PANTHER" id="PTHR48111:SF2">
    <property type="entry name" value="RESPONSE REGULATOR SAER"/>
    <property type="match status" value="1"/>
</dbReference>
<keyword evidence="4 7" id="KW-0238">DNA-binding</keyword>
<evidence type="ECO:0000313" key="11">
    <source>
        <dbReference type="Proteomes" id="UP000664601"/>
    </source>
</evidence>
<dbReference type="InterPro" id="IPR036388">
    <property type="entry name" value="WH-like_DNA-bd_sf"/>
</dbReference>
<dbReference type="EMBL" id="JAFREM010000006">
    <property type="protein sequence ID" value="MBO1305377.1"/>
    <property type="molecule type" value="Genomic_DNA"/>
</dbReference>
<evidence type="ECO:0000259" key="8">
    <source>
        <dbReference type="PROSITE" id="PS50110"/>
    </source>
</evidence>
<keyword evidence="11" id="KW-1185">Reference proteome</keyword>
<evidence type="ECO:0000256" key="5">
    <source>
        <dbReference type="ARBA" id="ARBA00023163"/>
    </source>
</evidence>
<accession>A0ABS3L6Y1</accession>
<evidence type="ECO:0000256" key="1">
    <source>
        <dbReference type="ARBA" id="ARBA00022553"/>
    </source>
</evidence>
<sequence length="225" mass="25608">MAQILAIDDDIEILHFIKTALEREGHQVTTATSTKEVTPAKANFAELILLDVMMPEEDGFTYLQRIRQMVDCPILFVTARTAESDLIHGLGIGADDYIQKPFSVGELRARVTAHLRRESREHRHVLHVGPLILDLTSQQILYQENPLALTKSEYAICAHLMEHAGQVFSKTQLYEAVFGYDRESDESVIVEHIKNIRAKLKKLGLEPIETVWGIGYRWQKENQST</sequence>
<comment type="caution">
    <text evidence="10">The sequence shown here is derived from an EMBL/GenBank/DDBJ whole genome shotgun (WGS) entry which is preliminary data.</text>
</comment>
<evidence type="ECO:0000313" key="10">
    <source>
        <dbReference type="EMBL" id="MBO1305377.1"/>
    </source>
</evidence>
<evidence type="ECO:0000256" key="2">
    <source>
        <dbReference type="ARBA" id="ARBA00023012"/>
    </source>
</evidence>
<organism evidence="10 11">
    <name type="scientific">Candidatus Enterococcus moelleringii</name>
    <dbReference type="NCBI Taxonomy" id="2815325"/>
    <lineage>
        <taxon>Bacteria</taxon>
        <taxon>Bacillati</taxon>
        <taxon>Bacillota</taxon>
        <taxon>Bacilli</taxon>
        <taxon>Lactobacillales</taxon>
        <taxon>Enterococcaceae</taxon>
        <taxon>Enterococcus</taxon>
    </lineage>
</organism>
<dbReference type="Gene3D" id="1.10.10.10">
    <property type="entry name" value="Winged helix-like DNA-binding domain superfamily/Winged helix DNA-binding domain"/>
    <property type="match status" value="1"/>
</dbReference>
<feature type="domain" description="OmpR/PhoB-type" evidence="9">
    <location>
        <begin position="123"/>
        <end position="220"/>
    </location>
</feature>
<evidence type="ECO:0000256" key="7">
    <source>
        <dbReference type="PROSITE-ProRule" id="PRU01091"/>
    </source>
</evidence>
<feature type="modified residue" description="4-aspartylphosphate" evidence="6">
    <location>
        <position position="51"/>
    </location>
</feature>
<evidence type="ECO:0000256" key="3">
    <source>
        <dbReference type="ARBA" id="ARBA00023015"/>
    </source>
</evidence>
<dbReference type="PANTHER" id="PTHR48111">
    <property type="entry name" value="REGULATOR OF RPOS"/>
    <property type="match status" value="1"/>
</dbReference>
<protein>
    <submittedName>
        <fullName evidence="10">Response regulator transcription factor</fullName>
    </submittedName>
</protein>
<keyword evidence="3" id="KW-0805">Transcription regulation</keyword>
<keyword evidence="5" id="KW-0804">Transcription</keyword>
<feature type="DNA-binding region" description="OmpR/PhoB-type" evidence="7">
    <location>
        <begin position="123"/>
        <end position="220"/>
    </location>
</feature>
<dbReference type="CDD" id="cd17574">
    <property type="entry name" value="REC_OmpR"/>
    <property type="match status" value="1"/>
</dbReference>
<evidence type="ECO:0000256" key="6">
    <source>
        <dbReference type="PROSITE-ProRule" id="PRU00169"/>
    </source>
</evidence>
<feature type="domain" description="Response regulatory" evidence="8">
    <location>
        <begin position="3"/>
        <end position="115"/>
    </location>
</feature>
<dbReference type="RefSeq" id="WP_207672319.1">
    <property type="nucleotide sequence ID" value="NZ_JAFREM010000006.1"/>
</dbReference>
<dbReference type="Gene3D" id="6.10.250.690">
    <property type="match status" value="1"/>
</dbReference>
<dbReference type="SUPFAM" id="SSF52172">
    <property type="entry name" value="CheY-like"/>
    <property type="match status" value="1"/>
</dbReference>
<name>A0ABS3L6Y1_9ENTE</name>
<keyword evidence="2" id="KW-0902">Two-component regulatory system</keyword>
<dbReference type="InterPro" id="IPR001789">
    <property type="entry name" value="Sig_transdc_resp-reg_receiver"/>
</dbReference>
<proteinExistence type="predicted"/>
<dbReference type="Pfam" id="PF00486">
    <property type="entry name" value="Trans_reg_C"/>
    <property type="match status" value="1"/>
</dbReference>
<keyword evidence="1 6" id="KW-0597">Phosphoprotein</keyword>
<gene>
    <name evidence="10" type="ORF">JZO70_04355</name>
</gene>
<reference evidence="10 11" key="1">
    <citation type="submission" date="2021-03" db="EMBL/GenBank/DDBJ databases">
        <title>Enterococcal diversity collection.</title>
        <authorList>
            <person name="Gilmore M.S."/>
            <person name="Schwartzman J."/>
            <person name="Van Tyne D."/>
            <person name="Martin M."/>
            <person name="Earl A.M."/>
            <person name="Manson A.L."/>
            <person name="Straub T."/>
            <person name="Salamzade R."/>
            <person name="Saavedra J."/>
            <person name="Lebreton F."/>
            <person name="Prichula J."/>
            <person name="Schaufler K."/>
            <person name="Gaca A."/>
            <person name="Sgardioli B."/>
            <person name="Wagenaar J."/>
            <person name="Strong T."/>
        </authorList>
    </citation>
    <scope>NUCLEOTIDE SEQUENCE [LARGE SCALE GENOMIC DNA]</scope>
    <source>
        <strain evidence="10 11">669A</strain>
    </source>
</reference>
<dbReference type="Gene3D" id="3.40.50.2300">
    <property type="match status" value="1"/>
</dbReference>
<dbReference type="Pfam" id="PF00072">
    <property type="entry name" value="Response_reg"/>
    <property type="match status" value="1"/>
</dbReference>
<evidence type="ECO:0000256" key="4">
    <source>
        <dbReference type="ARBA" id="ARBA00023125"/>
    </source>
</evidence>
<dbReference type="SMART" id="SM00862">
    <property type="entry name" value="Trans_reg_C"/>
    <property type="match status" value="1"/>
</dbReference>
<evidence type="ECO:0000259" key="9">
    <source>
        <dbReference type="PROSITE" id="PS51755"/>
    </source>
</evidence>
<dbReference type="InterPro" id="IPR039420">
    <property type="entry name" value="WalR-like"/>
</dbReference>
<dbReference type="Proteomes" id="UP000664601">
    <property type="component" value="Unassembled WGS sequence"/>
</dbReference>
<dbReference type="CDD" id="cd00383">
    <property type="entry name" value="trans_reg_C"/>
    <property type="match status" value="1"/>
</dbReference>